<dbReference type="EMBL" id="CAACVG010000662">
    <property type="protein sequence ID" value="VEN34386.1"/>
    <property type="molecule type" value="Genomic_DNA"/>
</dbReference>
<gene>
    <name evidence="2" type="ORF">CALMAC_LOCUS607</name>
</gene>
<sequence length="94" mass="10282">MRDMNSPAGPSSTHIRMAESNAALNRSLHLHRDTQFAAGAIYQQMYGCTDSETGKVSIPATFQVGSRIIKNMDFRVLTSCAPMTIIICLSVALY</sequence>
<feature type="transmembrane region" description="Helical" evidence="1">
    <location>
        <begin position="74"/>
        <end position="93"/>
    </location>
</feature>
<keyword evidence="1" id="KW-0812">Transmembrane</keyword>
<keyword evidence="3" id="KW-1185">Reference proteome</keyword>
<dbReference type="AlphaFoldDB" id="A0A653BFM7"/>
<dbReference type="OrthoDB" id="16816at2759"/>
<dbReference type="Proteomes" id="UP000410492">
    <property type="component" value="Unassembled WGS sequence"/>
</dbReference>
<evidence type="ECO:0000256" key="1">
    <source>
        <dbReference type="SAM" id="Phobius"/>
    </source>
</evidence>
<evidence type="ECO:0000313" key="3">
    <source>
        <dbReference type="Proteomes" id="UP000410492"/>
    </source>
</evidence>
<accession>A0A653BFM7</accession>
<name>A0A653BFM7_CALMS</name>
<organism evidence="2 3">
    <name type="scientific">Callosobruchus maculatus</name>
    <name type="common">Southern cowpea weevil</name>
    <name type="synonym">Pulse bruchid</name>
    <dbReference type="NCBI Taxonomy" id="64391"/>
    <lineage>
        <taxon>Eukaryota</taxon>
        <taxon>Metazoa</taxon>
        <taxon>Ecdysozoa</taxon>
        <taxon>Arthropoda</taxon>
        <taxon>Hexapoda</taxon>
        <taxon>Insecta</taxon>
        <taxon>Pterygota</taxon>
        <taxon>Neoptera</taxon>
        <taxon>Endopterygota</taxon>
        <taxon>Coleoptera</taxon>
        <taxon>Polyphaga</taxon>
        <taxon>Cucujiformia</taxon>
        <taxon>Chrysomeloidea</taxon>
        <taxon>Chrysomelidae</taxon>
        <taxon>Bruchinae</taxon>
        <taxon>Bruchini</taxon>
        <taxon>Callosobruchus</taxon>
    </lineage>
</organism>
<keyword evidence="1" id="KW-1133">Transmembrane helix</keyword>
<protein>
    <submittedName>
        <fullName evidence="2">Uncharacterized protein</fullName>
    </submittedName>
</protein>
<evidence type="ECO:0000313" key="2">
    <source>
        <dbReference type="EMBL" id="VEN34386.1"/>
    </source>
</evidence>
<proteinExistence type="predicted"/>
<keyword evidence="1" id="KW-0472">Membrane</keyword>
<reference evidence="2 3" key="1">
    <citation type="submission" date="2019-01" db="EMBL/GenBank/DDBJ databases">
        <authorList>
            <person name="Sayadi A."/>
        </authorList>
    </citation>
    <scope>NUCLEOTIDE SEQUENCE [LARGE SCALE GENOMIC DNA]</scope>
</reference>